<dbReference type="VEuPathDB" id="AmoebaDB:ACA1_352260"/>
<name>L8GT67_ACACF</name>
<dbReference type="AlphaFoldDB" id="L8GT67"/>
<dbReference type="GeneID" id="14917093"/>
<evidence type="ECO:0000313" key="2">
    <source>
        <dbReference type="Proteomes" id="UP000011083"/>
    </source>
</evidence>
<keyword evidence="2" id="KW-1185">Reference proteome</keyword>
<sequence>MFIPRCLSDVTNPAKEIDAVRGGRPLLHGAVTGLRSDLSGTNTVPEILKDRPNC</sequence>
<dbReference type="KEGG" id="acan:ACA1_352260"/>
<evidence type="ECO:0000313" key="1">
    <source>
        <dbReference type="EMBL" id="ELR16394.1"/>
    </source>
</evidence>
<accession>L8GT67</accession>
<organism evidence="1 2">
    <name type="scientific">Acanthamoeba castellanii (strain ATCC 30010 / Neff)</name>
    <dbReference type="NCBI Taxonomy" id="1257118"/>
    <lineage>
        <taxon>Eukaryota</taxon>
        <taxon>Amoebozoa</taxon>
        <taxon>Discosea</taxon>
        <taxon>Longamoebia</taxon>
        <taxon>Centramoebida</taxon>
        <taxon>Acanthamoebidae</taxon>
        <taxon>Acanthamoeba</taxon>
    </lineage>
</organism>
<dbReference type="RefSeq" id="XP_004338407.1">
    <property type="nucleotide sequence ID" value="XM_004338359.1"/>
</dbReference>
<dbReference type="EMBL" id="KB007999">
    <property type="protein sequence ID" value="ELR16394.1"/>
    <property type="molecule type" value="Genomic_DNA"/>
</dbReference>
<protein>
    <submittedName>
        <fullName evidence="1">Uncharacterized protein</fullName>
    </submittedName>
</protein>
<gene>
    <name evidence="1" type="ORF">ACA1_352260</name>
</gene>
<dbReference type="Proteomes" id="UP000011083">
    <property type="component" value="Unassembled WGS sequence"/>
</dbReference>
<proteinExistence type="predicted"/>
<reference evidence="1 2" key="1">
    <citation type="journal article" date="2013" name="Genome Biol.">
        <title>Genome of Acanthamoeba castellanii highlights extensive lateral gene transfer and early evolution of tyrosine kinase signaling.</title>
        <authorList>
            <person name="Clarke M."/>
            <person name="Lohan A.J."/>
            <person name="Liu B."/>
            <person name="Lagkouvardos I."/>
            <person name="Roy S."/>
            <person name="Zafar N."/>
            <person name="Bertelli C."/>
            <person name="Schilde C."/>
            <person name="Kianianmomeni A."/>
            <person name="Burglin T.R."/>
            <person name="Frech C."/>
            <person name="Turcotte B."/>
            <person name="Kopec K.O."/>
            <person name="Synnott J.M."/>
            <person name="Choo C."/>
            <person name="Paponov I."/>
            <person name="Finkler A."/>
            <person name="Soon Heng Tan C."/>
            <person name="Hutchins A.P."/>
            <person name="Weinmeier T."/>
            <person name="Rattei T."/>
            <person name="Chu J.S."/>
            <person name="Gimenez G."/>
            <person name="Irimia M."/>
            <person name="Rigden D.J."/>
            <person name="Fitzpatrick D.A."/>
            <person name="Lorenzo-Morales J."/>
            <person name="Bateman A."/>
            <person name="Chiu C.H."/>
            <person name="Tang P."/>
            <person name="Hegemann P."/>
            <person name="Fromm H."/>
            <person name="Raoult D."/>
            <person name="Greub G."/>
            <person name="Miranda-Saavedra D."/>
            <person name="Chen N."/>
            <person name="Nash P."/>
            <person name="Ginger M.L."/>
            <person name="Horn M."/>
            <person name="Schaap P."/>
            <person name="Caler L."/>
            <person name="Loftus B."/>
        </authorList>
    </citation>
    <scope>NUCLEOTIDE SEQUENCE [LARGE SCALE GENOMIC DNA]</scope>
    <source>
        <strain evidence="1 2">Neff</strain>
    </source>
</reference>